<evidence type="ECO:0000256" key="1">
    <source>
        <dbReference type="SAM" id="MobiDB-lite"/>
    </source>
</evidence>
<dbReference type="EMBL" id="MN740489">
    <property type="protein sequence ID" value="QHU29420.1"/>
    <property type="molecule type" value="Genomic_DNA"/>
</dbReference>
<dbReference type="Gene3D" id="1.10.30.50">
    <property type="match status" value="1"/>
</dbReference>
<name>A0A6C0LG74_9ZZZZ</name>
<accession>A0A6C0LG74</accession>
<evidence type="ECO:0000259" key="2">
    <source>
        <dbReference type="Pfam" id="PF14279"/>
    </source>
</evidence>
<feature type="compositionally biased region" description="Basic and acidic residues" evidence="1">
    <location>
        <begin position="73"/>
        <end position="91"/>
    </location>
</feature>
<feature type="domain" description="HNH endonuclease 5" evidence="2">
    <location>
        <begin position="126"/>
        <end position="176"/>
    </location>
</feature>
<proteinExistence type="predicted"/>
<sequence length="182" mass="21460">MSYSQKIIAVTNELERIEKQQQELKKQQLEIKKQQQELKKQEEEFSMILILLNKQLEEANIKKQQQELKKQQQQELKKQQQEQEELKKQQQEQEPQVSYKKTKITSTTKRLVWNKWIGEEIGKSKCLCCKVTYITQMSFNCGHIIAEVNGGETNVSNLRPICQNCNSSMGITNMDDFMKTLM</sequence>
<feature type="region of interest" description="Disordered" evidence="1">
    <location>
        <begin position="73"/>
        <end position="100"/>
    </location>
</feature>
<organism evidence="3">
    <name type="scientific">viral metagenome</name>
    <dbReference type="NCBI Taxonomy" id="1070528"/>
    <lineage>
        <taxon>unclassified sequences</taxon>
        <taxon>metagenomes</taxon>
        <taxon>organismal metagenomes</taxon>
    </lineage>
</organism>
<dbReference type="Pfam" id="PF14279">
    <property type="entry name" value="HNH_5"/>
    <property type="match status" value="1"/>
</dbReference>
<dbReference type="CDD" id="cd00085">
    <property type="entry name" value="HNHc"/>
    <property type="match status" value="1"/>
</dbReference>
<dbReference type="InterPro" id="IPR003615">
    <property type="entry name" value="HNH_nuc"/>
</dbReference>
<reference evidence="3" key="1">
    <citation type="journal article" date="2020" name="Nature">
        <title>Giant virus diversity and host interactions through global metagenomics.</title>
        <authorList>
            <person name="Schulz F."/>
            <person name="Roux S."/>
            <person name="Paez-Espino D."/>
            <person name="Jungbluth S."/>
            <person name="Walsh D.A."/>
            <person name="Denef V.J."/>
            <person name="McMahon K.D."/>
            <person name="Konstantinidis K.T."/>
            <person name="Eloe-Fadrosh E.A."/>
            <person name="Kyrpides N.C."/>
            <person name="Woyke T."/>
        </authorList>
    </citation>
    <scope>NUCLEOTIDE SEQUENCE</scope>
    <source>
        <strain evidence="3">GVMAG-M-3300027804-48</strain>
    </source>
</reference>
<protein>
    <recommendedName>
        <fullName evidence="2">HNH endonuclease 5 domain-containing protein</fullName>
    </recommendedName>
</protein>
<evidence type="ECO:0000313" key="3">
    <source>
        <dbReference type="EMBL" id="QHU29420.1"/>
    </source>
</evidence>
<dbReference type="AlphaFoldDB" id="A0A6C0LG74"/>
<dbReference type="InterPro" id="IPR029471">
    <property type="entry name" value="HNH_5"/>
</dbReference>